<comment type="caution">
    <text evidence="2">The sequence shown here is derived from an EMBL/GenBank/DDBJ whole genome shotgun (WGS) entry which is preliminary data.</text>
</comment>
<dbReference type="Proteomes" id="UP000235145">
    <property type="component" value="Unassembled WGS sequence"/>
</dbReference>
<keyword evidence="1" id="KW-1133">Transmembrane helix</keyword>
<keyword evidence="1" id="KW-0812">Transmembrane</keyword>
<keyword evidence="3" id="KW-1185">Reference proteome</keyword>
<evidence type="ECO:0000313" key="2">
    <source>
        <dbReference type="EMBL" id="KAJ0217844.1"/>
    </source>
</evidence>
<proteinExistence type="predicted"/>
<organism evidence="2 3">
    <name type="scientific">Lactuca sativa</name>
    <name type="common">Garden lettuce</name>
    <dbReference type="NCBI Taxonomy" id="4236"/>
    <lineage>
        <taxon>Eukaryota</taxon>
        <taxon>Viridiplantae</taxon>
        <taxon>Streptophyta</taxon>
        <taxon>Embryophyta</taxon>
        <taxon>Tracheophyta</taxon>
        <taxon>Spermatophyta</taxon>
        <taxon>Magnoliopsida</taxon>
        <taxon>eudicotyledons</taxon>
        <taxon>Gunneridae</taxon>
        <taxon>Pentapetalae</taxon>
        <taxon>asterids</taxon>
        <taxon>campanulids</taxon>
        <taxon>Asterales</taxon>
        <taxon>Asteraceae</taxon>
        <taxon>Cichorioideae</taxon>
        <taxon>Cichorieae</taxon>
        <taxon>Lactucinae</taxon>
        <taxon>Lactuca</taxon>
    </lineage>
</organism>
<feature type="transmembrane region" description="Helical" evidence="1">
    <location>
        <begin position="7"/>
        <end position="27"/>
    </location>
</feature>
<gene>
    <name evidence="2" type="ORF">LSAT_V11C300133880</name>
</gene>
<name>A0A9R1W642_LACSA</name>
<protein>
    <submittedName>
        <fullName evidence="2">Uncharacterized protein</fullName>
    </submittedName>
</protein>
<reference evidence="2 3" key="1">
    <citation type="journal article" date="2017" name="Nat. Commun.">
        <title>Genome assembly with in vitro proximity ligation data and whole-genome triplication in lettuce.</title>
        <authorList>
            <person name="Reyes-Chin-Wo S."/>
            <person name="Wang Z."/>
            <person name="Yang X."/>
            <person name="Kozik A."/>
            <person name="Arikit S."/>
            <person name="Song C."/>
            <person name="Xia L."/>
            <person name="Froenicke L."/>
            <person name="Lavelle D.O."/>
            <person name="Truco M.J."/>
            <person name="Xia R."/>
            <person name="Zhu S."/>
            <person name="Xu C."/>
            <person name="Xu H."/>
            <person name="Xu X."/>
            <person name="Cox K."/>
            <person name="Korf I."/>
            <person name="Meyers B.C."/>
            <person name="Michelmore R.W."/>
        </authorList>
    </citation>
    <scope>NUCLEOTIDE SEQUENCE [LARGE SCALE GENOMIC DNA]</scope>
    <source>
        <strain evidence="3">cv. Salinas</strain>
        <tissue evidence="2">Seedlings</tissue>
    </source>
</reference>
<feature type="transmembrane region" description="Helical" evidence="1">
    <location>
        <begin position="88"/>
        <end position="105"/>
    </location>
</feature>
<dbReference type="InterPro" id="IPR055298">
    <property type="entry name" value="AtLOH3-like"/>
</dbReference>
<evidence type="ECO:0000313" key="3">
    <source>
        <dbReference type="Proteomes" id="UP000235145"/>
    </source>
</evidence>
<dbReference type="PANTHER" id="PTHR11697">
    <property type="entry name" value="GENERAL TRANSCRIPTION FACTOR 2-RELATED ZINC FINGER PROTEIN"/>
    <property type="match status" value="1"/>
</dbReference>
<dbReference type="AlphaFoldDB" id="A0A9R1W642"/>
<sequence length="130" mass="15207">MTTLTQGLHYNTLSCLCYLTLYIWYILGELDSCTYLNKEVRINRPSYSGWTIYCSICDLLKDLGKNNDDLDHKPEAICILKSFKAFDFVFHLYLMIDILGVTYHLNRTLQRNYQDIINAMNQVSSFKKAI</sequence>
<dbReference type="EMBL" id="NBSK02000003">
    <property type="protein sequence ID" value="KAJ0217844.1"/>
    <property type="molecule type" value="Genomic_DNA"/>
</dbReference>
<keyword evidence="1" id="KW-0472">Membrane</keyword>
<evidence type="ECO:0000256" key="1">
    <source>
        <dbReference type="SAM" id="Phobius"/>
    </source>
</evidence>
<accession>A0A9R1W642</accession>
<dbReference type="PANTHER" id="PTHR11697:SF230">
    <property type="entry name" value="ZINC FINGER, MYM DOMAIN CONTAINING 1"/>
    <property type="match status" value="1"/>
</dbReference>